<evidence type="ECO:0000256" key="1">
    <source>
        <dbReference type="ARBA" id="ARBA00004442"/>
    </source>
</evidence>
<reference evidence="4" key="1">
    <citation type="submission" date="2019-03" db="EMBL/GenBank/DDBJ databases">
        <title>Aquabacterium pictum sp.nov., the first bacteriochlorophyll a-containing freshwater bacterium in the genus Aquabacterium of the class Betaproteobacteria.</title>
        <authorList>
            <person name="Hirose S."/>
            <person name="Tank M."/>
            <person name="Hara E."/>
            <person name="Tamaki H."/>
            <person name="Takaichi S."/>
            <person name="Haruta S."/>
            <person name="Hanada S."/>
        </authorList>
    </citation>
    <scope>NUCLEOTIDE SEQUENCE [LARGE SCALE GENOMIC DNA]</scope>
    <source>
        <strain evidence="4">W35</strain>
    </source>
</reference>
<proteinExistence type="predicted"/>
<protein>
    <recommendedName>
        <fullName evidence="5">TonB-dependent receptor</fullName>
    </recommendedName>
</protein>
<dbReference type="OrthoDB" id="9773411at2"/>
<dbReference type="EMBL" id="BJCL01000001">
    <property type="protein sequence ID" value="GCL61338.1"/>
    <property type="molecule type" value="Genomic_DNA"/>
</dbReference>
<dbReference type="Gene3D" id="2.40.160.10">
    <property type="entry name" value="Porin"/>
    <property type="match status" value="1"/>
</dbReference>
<evidence type="ECO:0008006" key="5">
    <source>
        <dbReference type="Google" id="ProtNLM"/>
    </source>
</evidence>
<evidence type="ECO:0000313" key="3">
    <source>
        <dbReference type="EMBL" id="GCL61338.1"/>
    </source>
</evidence>
<dbReference type="SUPFAM" id="SSF56935">
    <property type="entry name" value="Porins"/>
    <property type="match status" value="1"/>
</dbReference>
<dbReference type="AlphaFoldDB" id="A0A480ARG7"/>
<evidence type="ECO:0000313" key="4">
    <source>
        <dbReference type="Proteomes" id="UP000301751"/>
    </source>
</evidence>
<comment type="subcellular location">
    <subcellularLocation>
        <location evidence="1">Cell outer membrane</location>
    </subcellularLocation>
</comment>
<accession>A0A480ARG7</accession>
<dbReference type="GO" id="GO:0009279">
    <property type="term" value="C:cell outer membrane"/>
    <property type="evidence" value="ECO:0007669"/>
    <property type="project" value="UniProtKB-SubCell"/>
</dbReference>
<feature type="signal peptide" evidence="2">
    <location>
        <begin position="1"/>
        <end position="27"/>
    </location>
</feature>
<dbReference type="RefSeq" id="WP_137731100.1">
    <property type="nucleotide sequence ID" value="NZ_BJCL01000001.1"/>
</dbReference>
<dbReference type="SUPFAM" id="SSF56925">
    <property type="entry name" value="OMPA-like"/>
    <property type="match status" value="1"/>
</dbReference>
<keyword evidence="4" id="KW-1185">Reference proteome</keyword>
<keyword evidence="2" id="KW-0732">Signal</keyword>
<dbReference type="InterPro" id="IPR013783">
    <property type="entry name" value="Ig-like_fold"/>
</dbReference>
<sequence>MRSADRRPLFRRTALALAALLSGTAGAQMAATSAPPAGSPTDVRYTPVAGEAPLLYPRIPGTDAEPSQVLLGDTPFAANAAVARIVVEVDRNAVPADGQSPVQLVLKLYGRDGQPLKTSAFVTIEHSGGRILLPGGRTDEFGPRGRDADRATPGVQLKVDGGTARFTLLAPDQAQDVRVRVSAGSQEAAGVVSFIPELRPMVAAGLIEGVVNLRRGALQAVQQGDVFEREIQAWSRSFNSGKANVGVRTAFYLKGTVRGDLLLTAAYDSDKDTRARLLRDIRPDEVYPVYGDSSLRTVDARSGSKLFVRVDKDKSYALFGDFVTGDGFTQQAGQGNSASLKQRSLGQYNRTATGVRLHHEKDGLTGNVFAFHDSLRQVVQEFASQGSGPYGLRNNAVVEGSEKVEVVVRDRQQPARIVSVRALARLVDYSFEPFSGRILLNQFLPSVDDQLNPVTLRVSYEVDQGGDAFWVLGGDAQWRITPQVEIGGSLVQDRNALAPYDLASANATLRLGPRTALVAELARSQSTVNTNPTNQVTSPGLAGRTGEVSGNAWRVELAHEGEQLDARLFVGRSDPSFNNTAAPLNGGRGEAQAQASWRFADSWKLQADALASEDRNTGGGTRKAAGLGLQWLASDRLTLEAGLRTRRETVGTQANGWSTVPFGDTSGLSGSIVTGAAGGALGYGNQTIDTATGLPVIGQGGLATAVSSLPVGTQLRSDTVRLGAGWRATERFSLGAEVEGDVSGDRRRRIALGGDYRLGERTRLYGRYERQSGWVSLAGVTETGTRANALVFGVDASVLRDTQVFSEYRLRDAISGRDTQLASGIRQGFDLADGLRATAAYEQIQVLNGNTAKAQAIALGLDYTADPLWKGSTRLELRRSGDIADTATDERFITTLWQVMAARKLDRDWTLLARNYFLQTDYAARGDVLQNRAQLGLAWRPVDHNRFNALGKIEHKLEKDASHAASGELQSRAWILSTHADWHPSRPWWLTGRVAGKWQTDTLEAGVRSRFNAQLLAGRVVYDITERWDIGAMAAVQLGQRGARQHALGVEAGYLVQQNLWLSAGYNHSGFRGDADLTGYEYTQQGAYLRLRFKFDETLWRTRDPQINRSLDR</sequence>
<name>A0A480ARG7_9BURK</name>
<dbReference type="Gene3D" id="2.60.40.10">
    <property type="entry name" value="Immunoglobulins"/>
    <property type="match status" value="1"/>
</dbReference>
<gene>
    <name evidence="3" type="ORF">AQPW35_04190</name>
</gene>
<dbReference type="InterPro" id="IPR011250">
    <property type="entry name" value="OMP/PagP_B-barrel"/>
</dbReference>
<feature type="chain" id="PRO_5019751642" description="TonB-dependent receptor" evidence="2">
    <location>
        <begin position="28"/>
        <end position="1113"/>
    </location>
</feature>
<comment type="caution">
    <text evidence="3">The sequence shown here is derived from an EMBL/GenBank/DDBJ whole genome shotgun (WGS) entry which is preliminary data.</text>
</comment>
<dbReference type="Proteomes" id="UP000301751">
    <property type="component" value="Unassembled WGS sequence"/>
</dbReference>
<organism evidence="3 4">
    <name type="scientific">Pseudaquabacterium pictum</name>
    <dbReference type="NCBI Taxonomy" id="2315236"/>
    <lineage>
        <taxon>Bacteria</taxon>
        <taxon>Pseudomonadati</taxon>
        <taxon>Pseudomonadota</taxon>
        <taxon>Betaproteobacteria</taxon>
        <taxon>Burkholderiales</taxon>
        <taxon>Sphaerotilaceae</taxon>
        <taxon>Pseudaquabacterium</taxon>
    </lineage>
</organism>
<evidence type="ECO:0000256" key="2">
    <source>
        <dbReference type="SAM" id="SignalP"/>
    </source>
</evidence>
<dbReference type="InterPro" id="IPR023614">
    <property type="entry name" value="Porin_dom_sf"/>
</dbReference>